<evidence type="ECO:0000313" key="3">
    <source>
        <dbReference type="Proteomes" id="UP001500547"/>
    </source>
</evidence>
<evidence type="ECO:0008006" key="4">
    <source>
        <dbReference type="Google" id="ProtNLM"/>
    </source>
</evidence>
<comment type="caution">
    <text evidence="2">The sequence shown here is derived from an EMBL/GenBank/DDBJ whole genome shotgun (WGS) entry which is preliminary data.</text>
</comment>
<gene>
    <name evidence="2" type="ORF">GCM10025770_24730</name>
</gene>
<keyword evidence="1" id="KW-0472">Membrane</keyword>
<accession>A0ABP9QSN7</accession>
<feature type="transmembrane region" description="Helical" evidence="1">
    <location>
        <begin position="78"/>
        <end position="105"/>
    </location>
</feature>
<dbReference type="Proteomes" id="UP001500547">
    <property type="component" value="Unassembled WGS sequence"/>
</dbReference>
<keyword evidence="1" id="KW-0812">Transmembrane</keyword>
<protein>
    <recommendedName>
        <fullName evidence="4">DUF4190 domain-containing protein</fullName>
    </recommendedName>
</protein>
<feature type="transmembrane region" description="Helical" evidence="1">
    <location>
        <begin position="24"/>
        <end position="45"/>
    </location>
</feature>
<keyword evidence="3" id="KW-1185">Reference proteome</keyword>
<evidence type="ECO:0000313" key="2">
    <source>
        <dbReference type="EMBL" id="GAA5166922.1"/>
    </source>
</evidence>
<sequence>MLQDTATTPEVATTPTIQAKPGKLLQGTIAGSIAALIGAMLWAAVTVFTGYKLGLIAVAIGYFVAFGVRSVGQGSTSAFAITGATLALLGCVLGQALSLIGFFAQEMQTDYFAALASFDFSLLPGLMQDTASAMDIVFYGIAIYEGWRLSRVQA</sequence>
<reference evidence="3" key="1">
    <citation type="journal article" date="2019" name="Int. J. Syst. Evol. Microbiol.">
        <title>The Global Catalogue of Microorganisms (GCM) 10K type strain sequencing project: providing services to taxonomists for standard genome sequencing and annotation.</title>
        <authorList>
            <consortium name="The Broad Institute Genomics Platform"/>
            <consortium name="The Broad Institute Genome Sequencing Center for Infectious Disease"/>
            <person name="Wu L."/>
            <person name="Ma J."/>
        </authorList>
    </citation>
    <scope>NUCLEOTIDE SEQUENCE [LARGE SCALE GENOMIC DNA]</scope>
    <source>
        <strain evidence="3">JCM 18715</strain>
    </source>
</reference>
<organism evidence="2 3">
    <name type="scientific">Viridibacterium curvum</name>
    <dbReference type="NCBI Taxonomy" id="1101404"/>
    <lineage>
        <taxon>Bacteria</taxon>
        <taxon>Pseudomonadati</taxon>
        <taxon>Pseudomonadota</taxon>
        <taxon>Betaproteobacteria</taxon>
        <taxon>Rhodocyclales</taxon>
        <taxon>Rhodocyclaceae</taxon>
        <taxon>Viridibacterium</taxon>
    </lineage>
</organism>
<name>A0ABP9QSN7_9RHOO</name>
<evidence type="ECO:0000256" key="1">
    <source>
        <dbReference type="SAM" id="Phobius"/>
    </source>
</evidence>
<proteinExistence type="predicted"/>
<dbReference type="RefSeq" id="WP_345533287.1">
    <property type="nucleotide sequence ID" value="NZ_BAABLD010000008.1"/>
</dbReference>
<dbReference type="EMBL" id="BAABLD010000008">
    <property type="protein sequence ID" value="GAA5166922.1"/>
    <property type="molecule type" value="Genomic_DNA"/>
</dbReference>
<keyword evidence="1" id="KW-1133">Transmembrane helix</keyword>
<feature type="transmembrane region" description="Helical" evidence="1">
    <location>
        <begin position="51"/>
        <end position="71"/>
    </location>
</feature>